<evidence type="ECO:0000313" key="2">
    <source>
        <dbReference type="EMBL" id="KAH3858475.1"/>
    </source>
</evidence>
<evidence type="ECO:0000313" key="3">
    <source>
        <dbReference type="Proteomes" id="UP000828390"/>
    </source>
</evidence>
<accession>A0A9D4LI46</accession>
<dbReference type="EMBL" id="JAIWYP010000003">
    <property type="protein sequence ID" value="KAH3858475.1"/>
    <property type="molecule type" value="Genomic_DNA"/>
</dbReference>
<feature type="compositionally biased region" description="Basic and acidic residues" evidence="1">
    <location>
        <begin position="1"/>
        <end position="12"/>
    </location>
</feature>
<proteinExistence type="predicted"/>
<sequence length="52" mass="5682">MLNAEHSGKDHFAAGCPYRPGNQEQTYLSSGVHNSRLILPLEASRDSVQNKG</sequence>
<comment type="caution">
    <text evidence="2">The sequence shown here is derived from an EMBL/GenBank/DDBJ whole genome shotgun (WGS) entry which is preliminary data.</text>
</comment>
<dbReference type="AlphaFoldDB" id="A0A9D4LI46"/>
<name>A0A9D4LI46_DREPO</name>
<reference evidence="2" key="2">
    <citation type="submission" date="2020-11" db="EMBL/GenBank/DDBJ databases">
        <authorList>
            <person name="McCartney M.A."/>
            <person name="Auch B."/>
            <person name="Kono T."/>
            <person name="Mallez S."/>
            <person name="Becker A."/>
            <person name="Gohl D.M."/>
            <person name="Silverstein K.A.T."/>
            <person name="Koren S."/>
            <person name="Bechman K.B."/>
            <person name="Herman A."/>
            <person name="Abrahante J.E."/>
            <person name="Garbe J."/>
        </authorList>
    </citation>
    <scope>NUCLEOTIDE SEQUENCE</scope>
    <source>
        <strain evidence="2">Duluth1</strain>
        <tissue evidence="2">Whole animal</tissue>
    </source>
</reference>
<keyword evidence="3" id="KW-1185">Reference proteome</keyword>
<dbReference type="Proteomes" id="UP000828390">
    <property type="component" value="Unassembled WGS sequence"/>
</dbReference>
<reference evidence="2" key="1">
    <citation type="journal article" date="2019" name="bioRxiv">
        <title>The Genome of the Zebra Mussel, Dreissena polymorpha: A Resource for Invasive Species Research.</title>
        <authorList>
            <person name="McCartney M.A."/>
            <person name="Auch B."/>
            <person name="Kono T."/>
            <person name="Mallez S."/>
            <person name="Zhang Y."/>
            <person name="Obille A."/>
            <person name="Becker A."/>
            <person name="Abrahante J.E."/>
            <person name="Garbe J."/>
            <person name="Badalamenti J.P."/>
            <person name="Herman A."/>
            <person name="Mangelson H."/>
            <person name="Liachko I."/>
            <person name="Sullivan S."/>
            <person name="Sone E.D."/>
            <person name="Koren S."/>
            <person name="Silverstein K.A.T."/>
            <person name="Beckman K.B."/>
            <person name="Gohl D.M."/>
        </authorList>
    </citation>
    <scope>NUCLEOTIDE SEQUENCE</scope>
    <source>
        <strain evidence="2">Duluth1</strain>
        <tissue evidence="2">Whole animal</tissue>
    </source>
</reference>
<evidence type="ECO:0000256" key="1">
    <source>
        <dbReference type="SAM" id="MobiDB-lite"/>
    </source>
</evidence>
<organism evidence="2 3">
    <name type="scientific">Dreissena polymorpha</name>
    <name type="common">Zebra mussel</name>
    <name type="synonym">Mytilus polymorpha</name>
    <dbReference type="NCBI Taxonomy" id="45954"/>
    <lineage>
        <taxon>Eukaryota</taxon>
        <taxon>Metazoa</taxon>
        <taxon>Spiralia</taxon>
        <taxon>Lophotrochozoa</taxon>
        <taxon>Mollusca</taxon>
        <taxon>Bivalvia</taxon>
        <taxon>Autobranchia</taxon>
        <taxon>Heteroconchia</taxon>
        <taxon>Euheterodonta</taxon>
        <taxon>Imparidentia</taxon>
        <taxon>Neoheterodontei</taxon>
        <taxon>Myida</taxon>
        <taxon>Dreissenoidea</taxon>
        <taxon>Dreissenidae</taxon>
        <taxon>Dreissena</taxon>
    </lineage>
</organism>
<protein>
    <submittedName>
        <fullName evidence="2">Uncharacterized protein</fullName>
    </submittedName>
</protein>
<gene>
    <name evidence="2" type="ORF">DPMN_101099</name>
</gene>
<feature type="region of interest" description="Disordered" evidence="1">
    <location>
        <begin position="1"/>
        <end position="29"/>
    </location>
</feature>